<gene>
    <name evidence="3" type="ORF">Rhe02_09510</name>
</gene>
<evidence type="ECO:0000313" key="3">
    <source>
        <dbReference type="EMBL" id="GIH02884.1"/>
    </source>
</evidence>
<dbReference type="Proteomes" id="UP000612899">
    <property type="component" value="Unassembled WGS sequence"/>
</dbReference>
<keyword evidence="2" id="KW-0732">Signal</keyword>
<keyword evidence="4" id="KW-1185">Reference proteome</keyword>
<feature type="chain" id="PRO_5038535610" description="DUF3558 domain-containing protein" evidence="2">
    <location>
        <begin position="22"/>
        <end position="201"/>
    </location>
</feature>
<evidence type="ECO:0000256" key="2">
    <source>
        <dbReference type="SAM" id="SignalP"/>
    </source>
</evidence>
<proteinExistence type="predicted"/>
<organism evidence="3 4">
    <name type="scientific">Rhizocola hellebori</name>
    <dbReference type="NCBI Taxonomy" id="1392758"/>
    <lineage>
        <taxon>Bacteria</taxon>
        <taxon>Bacillati</taxon>
        <taxon>Actinomycetota</taxon>
        <taxon>Actinomycetes</taxon>
        <taxon>Micromonosporales</taxon>
        <taxon>Micromonosporaceae</taxon>
        <taxon>Rhizocola</taxon>
    </lineage>
</organism>
<feature type="compositionally biased region" description="Low complexity" evidence="1">
    <location>
        <begin position="28"/>
        <end position="39"/>
    </location>
</feature>
<sequence>MKRRNASLTVATLAASLLMTGCTDDGNPAASTPESSSPSPSSPATPPTYKMPTNLCSSVSSDAFADLAPATPPKTSEMARSQSERRSSSTCVITLGALDKAVLVSVGVDLFPDAVGAQGNYEGFRDVVFKDNPGARDVTGVGAAAYFFADPTLGPHLVVQYGNAHLAVAAAAVNDSKTLPSDIERRLVTTAKATLNKLPTA</sequence>
<evidence type="ECO:0000313" key="4">
    <source>
        <dbReference type="Proteomes" id="UP000612899"/>
    </source>
</evidence>
<dbReference type="RefSeq" id="WP_203906808.1">
    <property type="nucleotide sequence ID" value="NZ_BONY01000004.1"/>
</dbReference>
<dbReference type="AlphaFoldDB" id="A0A8J3Q3Q0"/>
<comment type="caution">
    <text evidence="3">The sequence shown here is derived from an EMBL/GenBank/DDBJ whole genome shotgun (WGS) entry which is preliminary data.</text>
</comment>
<evidence type="ECO:0008006" key="5">
    <source>
        <dbReference type="Google" id="ProtNLM"/>
    </source>
</evidence>
<protein>
    <recommendedName>
        <fullName evidence="5">DUF3558 domain-containing protein</fullName>
    </recommendedName>
</protein>
<name>A0A8J3Q3Q0_9ACTN</name>
<reference evidence="3" key="1">
    <citation type="submission" date="2021-01" db="EMBL/GenBank/DDBJ databases">
        <title>Whole genome shotgun sequence of Rhizocola hellebori NBRC 109834.</title>
        <authorList>
            <person name="Komaki H."/>
            <person name="Tamura T."/>
        </authorList>
    </citation>
    <scope>NUCLEOTIDE SEQUENCE</scope>
    <source>
        <strain evidence="3">NBRC 109834</strain>
    </source>
</reference>
<dbReference type="PROSITE" id="PS51257">
    <property type="entry name" value="PROKAR_LIPOPROTEIN"/>
    <property type="match status" value="1"/>
</dbReference>
<feature type="region of interest" description="Disordered" evidence="1">
    <location>
        <begin position="22"/>
        <end position="52"/>
    </location>
</feature>
<accession>A0A8J3Q3Q0</accession>
<evidence type="ECO:0000256" key="1">
    <source>
        <dbReference type="SAM" id="MobiDB-lite"/>
    </source>
</evidence>
<dbReference type="EMBL" id="BONY01000004">
    <property type="protein sequence ID" value="GIH02884.1"/>
    <property type="molecule type" value="Genomic_DNA"/>
</dbReference>
<feature type="signal peptide" evidence="2">
    <location>
        <begin position="1"/>
        <end position="21"/>
    </location>
</feature>